<evidence type="ECO:0000256" key="4">
    <source>
        <dbReference type="SAM" id="Coils"/>
    </source>
</evidence>
<proteinExistence type="inferred from homology"/>
<dbReference type="Pfam" id="PF25881">
    <property type="entry name" value="HH_YBHG"/>
    <property type="match status" value="1"/>
</dbReference>
<evidence type="ECO:0000256" key="2">
    <source>
        <dbReference type="ARBA" id="ARBA00009477"/>
    </source>
</evidence>
<comment type="subcellular location">
    <subcellularLocation>
        <location evidence="1">Cell envelope</location>
    </subcellularLocation>
</comment>
<dbReference type="SUPFAM" id="SSF111369">
    <property type="entry name" value="HlyD-like secretion proteins"/>
    <property type="match status" value="2"/>
</dbReference>
<dbReference type="GO" id="GO:0042597">
    <property type="term" value="C:periplasmic space"/>
    <property type="evidence" value="ECO:0007669"/>
    <property type="project" value="UniProtKB-SubCell"/>
</dbReference>
<feature type="domain" description="YknX-like beta-barrel" evidence="6">
    <location>
        <begin position="299"/>
        <end position="375"/>
    </location>
</feature>
<dbReference type="FunFam" id="2.40.30.170:FF:000010">
    <property type="entry name" value="Efflux RND transporter periplasmic adaptor subunit"/>
    <property type="match status" value="1"/>
</dbReference>
<comment type="similarity">
    <text evidence="2">Belongs to the membrane fusion protein (MFP) (TC 8.A.1) family.</text>
</comment>
<evidence type="ECO:0000313" key="8">
    <source>
        <dbReference type="Proteomes" id="UP000285961"/>
    </source>
</evidence>
<feature type="coiled-coil region" evidence="4">
    <location>
        <begin position="112"/>
        <end position="162"/>
    </location>
</feature>
<dbReference type="Gene3D" id="2.40.30.170">
    <property type="match status" value="1"/>
</dbReference>
<gene>
    <name evidence="7" type="ORF">C4532_17035</name>
</gene>
<evidence type="ECO:0000259" key="5">
    <source>
        <dbReference type="Pfam" id="PF25881"/>
    </source>
</evidence>
<reference evidence="7 8" key="1">
    <citation type="journal article" date="2017" name="ISME J.">
        <title>Energy and carbon metabolisms in a deep terrestrial subsurface fluid microbial community.</title>
        <authorList>
            <person name="Momper L."/>
            <person name="Jungbluth S.P."/>
            <person name="Lee M.D."/>
            <person name="Amend J.P."/>
        </authorList>
    </citation>
    <scope>NUCLEOTIDE SEQUENCE [LARGE SCALE GENOMIC DNA]</scope>
    <source>
        <strain evidence="7">SURF_17</strain>
    </source>
</reference>
<protein>
    <submittedName>
        <fullName evidence="7">HlyD family efflux transporter periplasmic adaptor subunit</fullName>
    </submittedName>
</protein>
<dbReference type="EMBL" id="QZKI01000121">
    <property type="protein sequence ID" value="RJP65954.1"/>
    <property type="molecule type" value="Genomic_DNA"/>
</dbReference>
<evidence type="ECO:0000313" key="7">
    <source>
        <dbReference type="EMBL" id="RJP65954.1"/>
    </source>
</evidence>
<accession>A0A419ERI5</accession>
<dbReference type="PRINTS" id="PR01490">
    <property type="entry name" value="RTXTOXIND"/>
</dbReference>
<sequence>MIPRKRKLIVLVPLIIVGLIISTRYLTRSDDEVGVIRVSGNIEVTDAEVSFKIPGRVESRLVSEGQTIYAGQRVAQLDSAELERETGVRKAELQAAKAQLAEFEAGSRPEEIAQAEASARRARARLDELLAGSRAQEVAVAEATVRQARAEAERQKAEFERQKYLHDNGIIAAQQFDLAMASHEVASARLKETNEHLELVREGPRAEEIEQARAALAEVNERYLLVKKGPREETIEQARARVEQARQTLGLAETRLGYASLVSPLSGVVLSENVEAGEYVASGTPVVTVGDLQNVWLRAYVNESDLGRVKVGQPVRVTADTYPDKVYQGYVSFIASEAEFTPKNVQTEKERVKLVYRIKIDIPNPNMELKPGMPADADIVVTEEGRQ</sequence>
<dbReference type="PANTHER" id="PTHR32347">
    <property type="entry name" value="EFFLUX SYSTEM COMPONENT YKNX-RELATED"/>
    <property type="match status" value="1"/>
</dbReference>
<dbReference type="Gene3D" id="2.40.50.100">
    <property type="match status" value="2"/>
</dbReference>
<dbReference type="Pfam" id="PF25990">
    <property type="entry name" value="Beta-barrel_YknX"/>
    <property type="match status" value="1"/>
</dbReference>
<comment type="caution">
    <text evidence="7">The sequence shown here is derived from an EMBL/GenBank/DDBJ whole genome shotgun (WGS) entry which is preliminary data.</text>
</comment>
<keyword evidence="3 4" id="KW-0175">Coiled coil</keyword>
<dbReference type="AlphaFoldDB" id="A0A419ERI5"/>
<dbReference type="InterPro" id="IPR058636">
    <property type="entry name" value="Beta-barrel_YknX"/>
</dbReference>
<organism evidence="7 8">
    <name type="scientific">Candidatus Abyssobacteria bacterium SURF_17</name>
    <dbReference type="NCBI Taxonomy" id="2093361"/>
    <lineage>
        <taxon>Bacteria</taxon>
        <taxon>Pseudomonadati</taxon>
        <taxon>Candidatus Hydrogenedentota</taxon>
        <taxon>Candidatus Abyssobacteria</taxon>
    </lineage>
</organism>
<feature type="domain" description="YbhG-like alpha-helical hairpin" evidence="5">
    <location>
        <begin position="122"/>
        <end position="218"/>
    </location>
</feature>
<dbReference type="InterPro" id="IPR050465">
    <property type="entry name" value="UPF0194_transport"/>
</dbReference>
<dbReference type="PANTHER" id="PTHR32347:SF29">
    <property type="entry name" value="UPF0194 MEMBRANE PROTEIN YBHG"/>
    <property type="match status" value="1"/>
</dbReference>
<evidence type="ECO:0000259" key="6">
    <source>
        <dbReference type="Pfam" id="PF25990"/>
    </source>
</evidence>
<dbReference type="InterPro" id="IPR059052">
    <property type="entry name" value="HH_YbhG-like"/>
</dbReference>
<dbReference type="Proteomes" id="UP000285961">
    <property type="component" value="Unassembled WGS sequence"/>
</dbReference>
<evidence type="ECO:0000256" key="1">
    <source>
        <dbReference type="ARBA" id="ARBA00004196"/>
    </source>
</evidence>
<name>A0A419ERI5_9BACT</name>
<evidence type="ECO:0000256" key="3">
    <source>
        <dbReference type="ARBA" id="ARBA00023054"/>
    </source>
</evidence>